<evidence type="ECO:0000313" key="3">
    <source>
        <dbReference type="Proteomes" id="UP000618795"/>
    </source>
</evidence>
<dbReference type="Proteomes" id="UP000618795">
    <property type="component" value="Unassembled WGS sequence"/>
</dbReference>
<evidence type="ECO:0000256" key="1">
    <source>
        <dbReference type="SAM" id="SignalP"/>
    </source>
</evidence>
<dbReference type="RefSeq" id="WP_191877983.1">
    <property type="nucleotide sequence ID" value="NZ_BMTD01000026.1"/>
</dbReference>
<proteinExistence type="predicted"/>
<gene>
    <name evidence="2" type="ORF">GCM10010260_75720</name>
</gene>
<reference evidence="2" key="1">
    <citation type="journal article" date="2014" name="Int. J. Syst. Evol. Microbiol.">
        <title>Complete genome sequence of Corynebacterium casei LMG S-19264T (=DSM 44701T), isolated from a smear-ripened cheese.</title>
        <authorList>
            <consortium name="US DOE Joint Genome Institute (JGI-PGF)"/>
            <person name="Walter F."/>
            <person name="Albersmeier A."/>
            <person name="Kalinowski J."/>
            <person name="Ruckert C."/>
        </authorList>
    </citation>
    <scope>NUCLEOTIDE SEQUENCE</scope>
    <source>
        <strain evidence="2">JCM 4369</strain>
    </source>
</reference>
<sequence>MPRIAQVCVTVLLAGAACTALSPVSTAATGPAPAAVSTNSTAASTPPAGYVYQAAWITTPEYCESRGKEGITEGRWTAYLCREEYRGGTDIPLLYQVLYVKK</sequence>
<evidence type="ECO:0008006" key="4">
    <source>
        <dbReference type="Google" id="ProtNLM"/>
    </source>
</evidence>
<feature type="signal peptide" evidence="1">
    <location>
        <begin position="1"/>
        <end position="27"/>
    </location>
</feature>
<dbReference type="AlphaFoldDB" id="A0A918IJB8"/>
<reference evidence="2" key="2">
    <citation type="submission" date="2020-09" db="EMBL/GenBank/DDBJ databases">
        <authorList>
            <person name="Sun Q."/>
            <person name="Ohkuma M."/>
        </authorList>
    </citation>
    <scope>NUCLEOTIDE SEQUENCE</scope>
    <source>
        <strain evidence="2">JCM 4369</strain>
    </source>
</reference>
<accession>A0A918IJB8</accession>
<comment type="caution">
    <text evidence="2">The sequence shown here is derived from an EMBL/GenBank/DDBJ whole genome shotgun (WGS) entry which is preliminary data.</text>
</comment>
<keyword evidence="3" id="KW-1185">Reference proteome</keyword>
<protein>
    <recommendedName>
        <fullName evidence="4">Lipoprotein</fullName>
    </recommendedName>
</protein>
<dbReference type="EMBL" id="BMTD01000026">
    <property type="protein sequence ID" value="GGV24167.1"/>
    <property type="molecule type" value="Genomic_DNA"/>
</dbReference>
<keyword evidence="1" id="KW-0732">Signal</keyword>
<feature type="chain" id="PRO_5037932014" description="Lipoprotein" evidence="1">
    <location>
        <begin position="28"/>
        <end position="102"/>
    </location>
</feature>
<evidence type="ECO:0000313" key="2">
    <source>
        <dbReference type="EMBL" id="GGV24167.1"/>
    </source>
</evidence>
<dbReference type="PROSITE" id="PS51257">
    <property type="entry name" value="PROKAR_LIPOPROTEIN"/>
    <property type="match status" value="1"/>
</dbReference>
<organism evidence="2 3">
    <name type="scientific">Streptomyces filipinensis</name>
    <dbReference type="NCBI Taxonomy" id="66887"/>
    <lineage>
        <taxon>Bacteria</taxon>
        <taxon>Bacillati</taxon>
        <taxon>Actinomycetota</taxon>
        <taxon>Actinomycetes</taxon>
        <taxon>Kitasatosporales</taxon>
        <taxon>Streptomycetaceae</taxon>
        <taxon>Streptomyces</taxon>
    </lineage>
</organism>
<name>A0A918IJB8_9ACTN</name>